<dbReference type="Pfam" id="PF16291">
    <property type="entry name" value="DUF4937"/>
    <property type="match status" value="1"/>
</dbReference>
<dbReference type="AlphaFoldDB" id="A0A3L7JQU2"/>
<evidence type="ECO:0000313" key="2">
    <source>
        <dbReference type="EMBL" id="RLQ93187.1"/>
    </source>
</evidence>
<evidence type="ECO:0000313" key="3">
    <source>
        <dbReference type="Proteomes" id="UP000276770"/>
    </source>
</evidence>
<name>A0A3L7JQU2_9BACI</name>
<dbReference type="InterPro" id="IPR011008">
    <property type="entry name" value="Dimeric_a/b-barrel"/>
</dbReference>
<dbReference type="RefSeq" id="WP_121682095.1">
    <property type="nucleotide sequence ID" value="NZ_RCVZ01000016.1"/>
</dbReference>
<reference evidence="2 3" key="1">
    <citation type="submission" date="2018-10" db="EMBL/GenBank/DDBJ databases">
        <title>Falsibacillus sp. genome draft.</title>
        <authorList>
            <person name="Shi S."/>
        </authorList>
    </citation>
    <scope>NUCLEOTIDE SEQUENCE [LARGE SCALE GENOMIC DNA]</scope>
    <source>
        <strain evidence="2 3">GY 10110</strain>
    </source>
</reference>
<proteinExistence type="predicted"/>
<organism evidence="2 3">
    <name type="scientific">Falsibacillus albus</name>
    <dbReference type="NCBI Taxonomy" id="2478915"/>
    <lineage>
        <taxon>Bacteria</taxon>
        <taxon>Bacillati</taxon>
        <taxon>Bacillota</taxon>
        <taxon>Bacilli</taxon>
        <taxon>Bacillales</taxon>
        <taxon>Bacillaceae</taxon>
        <taxon>Falsibacillus</taxon>
    </lineage>
</organism>
<evidence type="ECO:0000259" key="1">
    <source>
        <dbReference type="Pfam" id="PF16291"/>
    </source>
</evidence>
<protein>
    <submittedName>
        <fullName evidence="2">DUF4937 domain-containing protein</fullName>
    </submittedName>
</protein>
<dbReference type="Proteomes" id="UP000276770">
    <property type="component" value="Unassembled WGS sequence"/>
</dbReference>
<dbReference type="InterPro" id="IPR032555">
    <property type="entry name" value="DUF4937"/>
</dbReference>
<feature type="domain" description="DUF4937" evidence="1">
    <location>
        <begin position="2"/>
        <end position="86"/>
    </location>
</feature>
<dbReference type="OrthoDB" id="2627153at2"/>
<accession>A0A3L7JQU2</accession>
<gene>
    <name evidence="2" type="ORF">D9X91_18310</name>
</gene>
<dbReference type="EMBL" id="RCVZ01000016">
    <property type="protein sequence ID" value="RLQ93187.1"/>
    <property type="molecule type" value="Genomic_DNA"/>
</dbReference>
<keyword evidence="3" id="KW-1185">Reference proteome</keyword>
<sequence>MLIKHITCFVDEESREAFSRSQDEWVQIQSVPGLMWQLGGWKNEREAHIWGIWTDEVLYEDFMKKNHDTIYDKAEQDKNYHSISISFKKIEAIENMDEFLMTIQDNDPFIYFIDGEQCMFKRTETLQEGEYKFVASWLVCGLYP</sequence>
<comment type="caution">
    <text evidence="2">The sequence shown here is derived from an EMBL/GenBank/DDBJ whole genome shotgun (WGS) entry which is preliminary data.</text>
</comment>
<dbReference type="SUPFAM" id="SSF54909">
    <property type="entry name" value="Dimeric alpha+beta barrel"/>
    <property type="match status" value="1"/>
</dbReference>